<accession>A0ABC8KXZ4</accession>
<feature type="compositionally biased region" description="Basic and acidic residues" evidence="1">
    <location>
        <begin position="217"/>
        <end position="233"/>
    </location>
</feature>
<dbReference type="EMBL" id="CAKOAT010324043">
    <property type="protein sequence ID" value="CAH8362098.1"/>
    <property type="molecule type" value="Genomic_DNA"/>
</dbReference>
<feature type="compositionally biased region" description="Low complexity" evidence="1">
    <location>
        <begin position="186"/>
        <end position="200"/>
    </location>
</feature>
<feature type="compositionally biased region" description="Polar residues" evidence="1">
    <location>
        <begin position="118"/>
        <end position="140"/>
    </location>
</feature>
<feature type="region of interest" description="Disordered" evidence="1">
    <location>
        <begin position="44"/>
        <end position="256"/>
    </location>
</feature>
<proteinExistence type="predicted"/>
<feature type="compositionally biased region" description="Basic and acidic residues" evidence="1">
    <location>
        <begin position="87"/>
        <end position="116"/>
    </location>
</feature>
<reference evidence="2 3" key="1">
    <citation type="submission" date="2022-03" db="EMBL/GenBank/DDBJ databases">
        <authorList>
            <person name="Macdonald S."/>
            <person name="Ahmed S."/>
            <person name="Newling K."/>
        </authorList>
    </citation>
    <scope>NUCLEOTIDE SEQUENCE [LARGE SCALE GENOMIC DNA]</scope>
</reference>
<organism evidence="2 3">
    <name type="scientific">Eruca vesicaria subsp. sativa</name>
    <name type="common">Garden rocket</name>
    <name type="synonym">Eruca sativa</name>
    <dbReference type="NCBI Taxonomy" id="29727"/>
    <lineage>
        <taxon>Eukaryota</taxon>
        <taxon>Viridiplantae</taxon>
        <taxon>Streptophyta</taxon>
        <taxon>Embryophyta</taxon>
        <taxon>Tracheophyta</taxon>
        <taxon>Spermatophyta</taxon>
        <taxon>Magnoliopsida</taxon>
        <taxon>eudicotyledons</taxon>
        <taxon>Gunneridae</taxon>
        <taxon>Pentapetalae</taxon>
        <taxon>rosids</taxon>
        <taxon>malvids</taxon>
        <taxon>Brassicales</taxon>
        <taxon>Brassicaceae</taxon>
        <taxon>Brassiceae</taxon>
        <taxon>Eruca</taxon>
    </lineage>
</organism>
<sequence>MVFKGVSHNCLFVFVDAAVRIVELPKIAATDSLLLDGYNKNQNQEDLETGGAEKRKLEQLSSDGEKSRKKPKVDDLSQSAGTATELSPREKQDEPLTEAKEKGGEKSLEDVIRDNIESSDNLVSHTENHLDITNSGLTTRPDTEKKKKKRKKRSKDDINQSSATTSSRDATVNEIDGGVPANVDASPHSLPSSNLDHSSSAEARQKENDMVENVVEDVGRDKTETDNLMESHLDTSSGLTARPDTEKNKSTSKDDVNQSLAAAAALTTSRDIVNEINRVPANVDYVDDSFESLLVPREENPFVEAASQKGNFKNEIFVEDVGRNNIEPNSVGLMATRPDKSSKDDINQSFPAATGSKGLVTEINGVAGNEDPVGGATLISLSISTRRENLGTPYA</sequence>
<feature type="compositionally biased region" description="Polar residues" evidence="1">
    <location>
        <begin position="76"/>
        <end position="85"/>
    </location>
</feature>
<comment type="caution">
    <text evidence="2">The sequence shown here is derived from an EMBL/GenBank/DDBJ whole genome shotgun (WGS) entry which is preliminary data.</text>
</comment>
<evidence type="ECO:0000256" key="1">
    <source>
        <dbReference type="SAM" id="MobiDB-lite"/>
    </source>
</evidence>
<keyword evidence="3" id="KW-1185">Reference proteome</keyword>
<gene>
    <name evidence="2" type="ORF">ERUC_LOCUS27854</name>
</gene>
<evidence type="ECO:0000313" key="2">
    <source>
        <dbReference type="EMBL" id="CAH8362098.1"/>
    </source>
</evidence>
<evidence type="ECO:0000313" key="3">
    <source>
        <dbReference type="Proteomes" id="UP001642260"/>
    </source>
</evidence>
<feature type="compositionally biased region" description="Basic and acidic residues" evidence="1">
    <location>
        <begin position="243"/>
        <end position="256"/>
    </location>
</feature>
<dbReference type="Proteomes" id="UP001642260">
    <property type="component" value="Unassembled WGS sequence"/>
</dbReference>
<name>A0ABC8KXZ4_ERUVS</name>
<feature type="compositionally biased region" description="Polar residues" evidence="1">
    <location>
        <begin position="159"/>
        <end position="170"/>
    </location>
</feature>
<dbReference type="AlphaFoldDB" id="A0ABC8KXZ4"/>
<feature type="compositionally biased region" description="Basic and acidic residues" evidence="1">
    <location>
        <begin position="51"/>
        <end position="66"/>
    </location>
</feature>
<protein>
    <submittedName>
        <fullName evidence="2">Uncharacterized protein</fullName>
    </submittedName>
</protein>